<protein>
    <submittedName>
        <fullName evidence="1">Metallo-beta-lactamase superfamily protein</fullName>
    </submittedName>
</protein>
<keyword evidence="2" id="KW-1185">Reference proteome</keyword>
<dbReference type="AlphaFoldDB" id="A0A5A7NW33"/>
<evidence type="ECO:0000313" key="2">
    <source>
        <dbReference type="Proteomes" id="UP000325081"/>
    </source>
</evidence>
<reference evidence="2" key="1">
    <citation type="journal article" date="2019" name="Curr. Biol.">
        <title>Genome Sequence of Striga asiatica Provides Insight into the Evolution of Plant Parasitism.</title>
        <authorList>
            <person name="Yoshida S."/>
            <person name="Kim S."/>
            <person name="Wafula E.K."/>
            <person name="Tanskanen J."/>
            <person name="Kim Y.M."/>
            <person name="Honaas L."/>
            <person name="Yang Z."/>
            <person name="Spallek T."/>
            <person name="Conn C.E."/>
            <person name="Ichihashi Y."/>
            <person name="Cheong K."/>
            <person name="Cui S."/>
            <person name="Der J.P."/>
            <person name="Gundlach H."/>
            <person name="Jiao Y."/>
            <person name="Hori C."/>
            <person name="Ishida J.K."/>
            <person name="Kasahara H."/>
            <person name="Kiba T."/>
            <person name="Kim M.S."/>
            <person name="Koo N."/>
            <person name="Laohavisit A."/>
            <person name="Lee Y.H."/>
            <person name="Lumba S."/>
            <person name="McCourt P."/>
            <person name="Mortimer J.C."/>
            <person name="Mutuku J.M."/>
            <person name="Nomura T."/>
            <person name="Sasaki-Sekimoto Y."/>
            <person name="Seto Y."/>
            <person name="Wang Y."/>
            <person name="Wakatake T."/>
            <person name="Sakakibara H."/>
            <person name="Demura T."/>
            <person name="Yamaguchi S."/>
            <person name="Yoneyama K."/>
            <person name="Manabe R.I."/>
            <person name="Nelson D.C."/>
            <person name="Schulman A.H."/>
            <person name="Timko M.P."/>
            <person name="dePamphilis C.W."/>
            <person name="Choi D."/>
            <person name="Shirasu K."/>
        </authorList>
    </citation>
    <scope>NUCLEOTIDE SEQUENCE [LARGE SCALE GENOMIC DNA]</scope>
    <source>
        <strain evidence="2">cv. UVA1</strain>
    </source>
</reference>
<dbReference type="EMBL" id="BKCP01000001">
    <property type="protein sequence ID" value="GER24518.1"/>
    <property type="molecule type" value="Genomic_DNA"/>
</dbReference>
<comment type="caution">
    <text evidence="1">The sequence shown here is derived from an EMBL/GenBank/DDBJ whole genome shotgun (WGS) entry which is preliminary data.</text>
</comment>
<proteinExistence type="predicted"/>
<organism evidence="1 2">
    <name type="scientific">Striga asiatica</name>
    <name type="common">Asiatic witchweed</name>
    <name type="synonym">Buchnera asiatica</name>
    <dbReference type="NCBI Taxonomy" id="4170"/>
    <lineage>
        <taxon>Eukaryota</taxon>
        <taxon>Viridiplantae</taxon>
        <taxon>Streptophyta</taxon>
        <taxon>Embryophyta</taxon>
        <taxon>Tracheophyta</taxon>
        <taxon>Spermatophyta</taxon>
        <taxon>Magnoliopsida</taxon>
        <taxon>eudicotyledons</taxon>
        <taxon>Gunneridae</taxon>
        <taxon>Pentapetalae</taxon>
        <taxon>asterids</taxon>
        <taxon>lamiids</taxon>
        <taxon>Lamiales</taxon>
        <taxon>Orobanchaceae</taxon>
        <taxon>Buchnereae</taxon>
        <taxon>Striga</taxon>
    </lineage>
</organism>
<name>A0A5A7NW33_STRAF</name>
<dbReference type="Proteomes" id="UP000325081">
    <property type="component" value="Unassembled WGS sequence"/>
</dbReference>
<dbReference type="OrthoDB" id="10516677at2759"/>
<evidence type="ECO:0000313" key="1">
    <source>
        <dbReference type="EMBL" id="GER24518.1"/>
    </source>
</evidence>
<gene>
    <name evidence="1" type="ORF">STAS_00058</name>
</gene>
<sequence>MYASLWSHLRRPPPKPYHKGQCLLRKISIEPKAHLRTWCSLSDKLIGADPLNAGRKGMQVDGLADSAIPPFSISVDSIKTEDKPNVFSKLIWEMSNDLSCSS</sequence>
<accession>A0A5A7NW33</accession>